<evidence type="ECO:0000313" key="2">
    <source>
        <dbReference type="EMBL" id="KAK7912787.1"/>
    </source>
</evidence>
<keyword evidence="3" id="KW-1185">Reference proteome</keyword>
<protein>
    <submittedName>
        <fullName evidence="2">Uncharacterized protein</fullName>
    </submittedName>
</protein>
<feature type="transmembrane region" description="Helical" evidence="1">
    <location>
        <begin position="129"/>
        <end position="150"/>
    </location>
</feature>
<dbReference type="Proteomes" id="UP001460270">
    <property type="component" value="Unassembled WGS sequence"/>
</dbReference>
<dbReference type="AlphaFoldDB" id="A0AAW0P8S4"/>
<comment type="caution">
    <text evidence="2">The sequence shown here is derived from an EMBL/GenBank/DDBJ whole genome shotgun (WGS) entry which is preliminary data.</text>
</comment>
<organism evidence="2 3">
    <name type="scientific">Mugilogobius chulae</name>
    <name type="common">yellowstripe goby</name>
    <dbReference type="NCBI Taxonomy" id="88201"/>
    <lineage>
        <taxon>Eukaryota</taxon>
        <taxon>Metazoa</taxon>
        <taxon>Chordata</taxon>
        <taxon>Craniata</taxon>
        <taxon>Vertebrata</taxon>
        <taxon>Euteleostomi</taxon>
        <taxon>Actinopterygii</taxon>
        <taxon>Neopterygii</taxon>
        <taxon>Teleostei</taxon>
        <taxon>Neoteleostei</taxon>
        <taxon>Acanthomorphata</taxon>
        <taxon>Gobiaria</taxon>
        <taxon>Gobiiformes</taxon>
        <taxon>Gobioidei</taxon>
        <taxon>Gobiidae</taxon>
        <taxon>Gobionellinae</taxon>
        <taxon>Mugilogobius</taxon>
    </lineage>
</organism>
<reference evidence="3" key="1">
    <citation type="submission" date="2024-04" db="EMBL/GenBank/DDBJ databases">
        <title>Salinicola lusitanus LLJ914,a marine bacterium isolated from the Okinawa Trough.</title>
        <authorList>
            <person name="Li J."/>
        </authorList>
    </citation>
    <scope>NUCLEOTIDE SEQUENCE [LARGE SCALE GENOMIC DNA]</scope>
</reference>
<feature type="transmembrane region" description="Helical" evidence="1">
    <location>
        <begin position="70"/>
        <end position="92"/>
    </location>
</feature>
<proteinExistence type="predicted"/>
<accession>A0AAW0P8S4</accession>
<evidence type="ECO:0000313" key="3">
    <source>
        <dbReference type="Proteomes" id="UP001460270"/>
    </source>
</evidence>
<keyword evidence="1" id="KW-1133">Transmembrane helix</keyword>
<keyword evidence="1" id="KW-0812">Transmembrane</keyword>
<keyword evidence="1" id="KW-0472">Membrane</keyword>
<dbReference type="EMBL" id="JBBPFD010000009">
    <property type="protein sequence ID" value="KAK7912787.1"/>
    <property type="molecule type" value="Genomic_DNA"/>
</dbReference>
<feature type="transmembrane region" description="Helical" evidence="1">
    <location>
        <begin position="236"/>
        <end position="258"/>
    </location>
</feature>
<feature type="transmembrane region" description="Helical" evidence="1">
    <location>
        <begin position="198"/>
        <end position="216"/>
    </location>
</feature>
<sequence>MSFVSLSLPSLPAFPGDNAAQAASPRCLLLVKTWSSSCIQTTLHPVRVSSCGPALECYVLSLFQMQNHTVTAWCALLAALAVMMRFLFFTVLQGGSGLMFALTPQGTLGVRLHSPDGLSVSLDPSSLPLLLYVSSVVFFLCCSAACLILHPHSTSVRLSLVLLVCVGRAVHQAGRALALSLYSSDSAWTKSAMGQRRLLQGGPIVVAFLLDLSPVARRLYTCSWNSSPAVQMHGLQVSLCVAVSLAALFLCCPCLSACPREEALLQDFSWRRAGLVRRLERRTC</sequence>
<gene>
    <name evidence="2" type="ORF">WMY93_012998</name>
</gene>
<name>A0AAW0P8S4_9GOBI</name>
<evidence type="ECO:0000256" key="1">
    <source>
        <dbReference type="SAM" id="Phobius"/>
    </source>
</evidence>